<keyword evidence="1" id="KW-0732">Signal</keyword>
<feature type="signal peptide" evidence="1">
    <location>
        <begin position="1"/>
        <end position="19"/>
    </location>
</feature>
<keyword evidence="3" id="KW-1185">Reference proteome</keyword>
<sequence length="126" mass="14184">MWKCLLEALPGLLSFSVSATPCQSHPDRGLPEALGFLARTPDSEEAQFLVPNLTDLCLACVDLSDSNEAYRACFESRSRIAPLQKLHLFKCEGMNVPLLAEYINEVVLWERPVCIIREDGNNIRYE</sequence>
<protein>
    <submittedName>
        <fullName evidence="2">Uncharacterized protein</fullName>
    </submittedName>
</protein>
<dbReference type="Proteomes" id="UP000294933">
    <property type="component" value="Unassembled WGS sequence"/>
</dbReference>
<dbReference type="EMBL" id="ML170159">
    <property type="protein sequence ID" value="TDL27640.1"/>
    <property type="molecule type" value="Genomic_DNA"/>
</dbReference>
<organism evidence="2 3">
    <name type="scientific">Rickenella mellea</name>
    <dbReference type="NCBI Taxonomy" id="50990"/>
    <lineage>
        <taxon>Eukaryota</taxon>
        <taxon>Fungi</taxon>
        <taxon>Dikarya</taxon>
        <taxon>Basidiomycota</taxon>
        <taxon>Agaricomycotina</taxon>
        <taxon>Agaricomycetes</taxon>
        <taxon>Hymenochaetales</taxon>
        <taxon>Rickenellaceae</taxon>
        <taxon>Rickenella</taxon>
    </lineage>
</organism>
<name>A0A4Y7QL56_9AGAM</name>
<reference evidence="2 3" key="1">
    <citation type="submission" date="2018-06" db="EMBL/GenBank/DDBJ databases">
        <title>A transcriptomic atlas of mushroom development highlights an independent origin of complex multicellularity.</title>
        <authorList>
            <consortium name="DOE Joint Genome Institute"/>
            <person name="Krizsan K."/>
            <person name="Almasi E."/>
            <person name="Merenyi Z."/>
            <person name="Sahu N."/>
            <person name="Viragh M."/>
            <person name="Koszo T."/>
            <person name="Mondo S."/>
            <person name="Kiss B."/>
            <person name="Balint B."/>
            <person name="Kues U."/>
            <person name="Barry K."/>
            <person name="Hegedus J.C."/>
            <person name="Henrissat B."/>
            <person name="Johnson J."/>
            <person name="Lipzen A."/>
            <person name="Ohm R."/>
            <person name="Nagy I."/>
            <person name="Pangilinan J."/>
            <person name="Yan J."/>
            <person name="Xiong Y."/>
            <person name="Grigoriev I.V."/>
            <person name="Hibbett D.S."/>
            <person name="Nagy L.G."/>
        </authorList>
    </citation>
    <scope>NUCLEOTIDE SEQUENCE [LARGE SCALE GENOMIC DNA]</scope>
    <source>
        <strain evidence="2 3">SZMC22713</strain>
    </source>
</reference>
<dbReference type="VEuPathDB" id="FungiDB:BD410DRAFT_782771"/>
<dbReference type="AlphaFoldDB" id="A0A4Y7QL56"/>
<proteinExistence type="predicted"/>
<evidence type="ECO:0000313" key="2">
    <source>
        <dbReference type="EMBL" id="TDL27640.1"/>
    </source>
</evidence>
<evidence type="ECO:0000313" key="3">
    <source>
        <dbReference type="Proteomes" id="UP000294933"/>
    </source>
</evidence>
<evidence type="ECO:0000256" key="1">
    <source>
        <dbReference type="SAM" id="SignalP"/>
    </source>
</evidence>
<accession>A0A4Y7QL56</accession>
<gene>
    <name evidence="2" type="ORF">BD410DRAFT_782771</name>
</gene>
<feature type="chain" id="PRO_5021406133" evidence="1">
    <location>
        <begin position="20"/>
        <end position="126"/>
    </location>
</feature>